<keyword evidence="1" id="KW-0812">Transmembrane</keyword>
<dbReference type="Pfam" id="PF09694">
    <property type="entry name" value="Gcw_chp"/>
    <property type="match status" value="1"/>
</dbReference>
<comment type="caution">
    <text evidence="2">The sequence shown here is derived from an EMBL/GenBank/DDBJ whole genome shotgun (WGS) entry which is preliminary data.</text>
</comment>
<keyword evidence="1" id="KW-1133">Transmembrane helix</keyword>
<gene>
    <name evidence="2" type="ORF">HNP32_000132</name>
</gene>
<reference evidence="2 3" key="1">
    <citation type="submission" date="2020-08" db="EMBL/GenBank/DDBJ databases">
        <title>Functional genomics of gut bacteria from endangered species of beetles.</title>
        <authorList>
            <person name="Carlos-Shanley C."/>
        </authorList>
    </citation>
    <scope>NUCLEOTIDE SEQUENCE [LARGE SCALE GENOMIC DNA]</scope>
    <source>
        <strain evidence="2 3">S00123</strain>
    </source>
</reference>
<dbReference type="AlphaFoldDB" id="A0A7W7IL96"/>
<dbReference type="Proteomes" id="UP000539957">
    <property type="component" value="Unassembled WGS sequence"/>
</dbReference>
<dbReference type="InterPro" id="IPR010239">
    <property type="entry name" value="CHP02001"/>
</dbReference>
<evidence type="ECO:0000256" key="1">
    <source>
        <dbReference type="SAM" id="Phobius"/>
    </source>
</evidence>
<proteinExistence type="predicted"/>
<evidence type="ECO:0000313" key="2">
    <source>
        <dbReference type="EMBL" id="MBB4796418.1"/>
    </source>
</evidence>
<organism evidence="2 3">
    <name type="scientific">Brevundimonas bullata</name>
    <dbReference type="NCBI Taxonomy" id="13160"/>
    <lineage>
        <taxon>Bacteria</taxon>
        <taxon>Pseudomonadati</taxon>
        <taxon>Pseudomonadota</taxon>
        <taxon>Alphaproteobacteria</taxon>
        <taxon>Caulobacterales</taxon>
        <taxon>Caulobacteraceae</taxon>
        <taxon>Brevundimonas</taxon>
    </lineage>
</organism>
<feature type="transmembrane region" description="Helical" evidence="1">
    <location>
        <begin position="12"/>
        <end position="31"/>
    </location>
</feature>
<dbReference type="SUPFAM" id="SSF56935">
    <property type="entry name" value="Porins"/>
    <property type="match status" value="1"/>
</dbReference>
<protein>
    <submittedName>
        <fullName evidence="2">Uncharacterized protein (TIGR02001 family)</fullName>
    </submittedName>
</protein>
<accession>A0A7W7IL96</accession>
<keyword evidence="3" id="KW-1185">Reference proteome</keyword>
<sequence>MLEQSPVKRQNGAPYIPLLAGFAVVMGASAVQAHAIAAPDFSAQVGVASEYVGKGLGKSAGDPSVNGSVEISTGAFYANVFASTAKLSQGSDAEIVSAVGWRPEAAGYKFDLSVVNRDLPGTRAGVDANYWEYQADASRKIGPVSTRLRVNYTPDGFAAAKEAWWIELQGTVSVGPKTKASASIADRTADGGAEYAAWNVGVKHKLTEKLALDVRWYDTDSHALGENYDGRLVGALTFAL</sequence>
<dbReference type="EMBL" id="JACHKY010000001">
    <property type="protein sequence ID" value="MBB4796418.1"/>
    <property type="molecule type" value="Genomic_DNA"/>
</dbReference>
<evidence type="ECO:0000313" key="3">
    <source>
        <dbReference type="Proteomes" id="UP000539957"/>
    </source>
</evidence>
<dbReference type="NCBIfam" id="TIGR02001">
    <property type="entry name" value="gcw_chp"/>
    <property type="match status" value="1"/>
</dbReference>
<keyword evidence="1" id="KW-0472">Membrane</keyword>
<dbReference type="RefSeq" id="WP_260398268.1">
    <property type="nucleotide sequence ID" value="NZ_JACHKY010000001.1"/>
</dbReference>
<name>A0A7W7IL96_9CAUL</name>